<dbReference type="EMBL" id="CP000091">
    <property type="protein sequence ID" value="AAZ65086.1"/>
    <property type="molecule type" value="Genomic_DNA"/>
</dbReference>
<dbReference type="HOGENOM" id="CLU_1746576_0_0_4"/>
<evidence type="ECO:0000313" key="2">
    <source>
        <dbReference type="EMBL" id="AAZ65086.1"/>
    </source>
</evidence>
<dbReference type="KEGG" id="reu:Reut_B5743"/>
<name>Q46P48_CUPPJ</name>
<proteinExistence type="predicted"/>
<organism evidence="2">
    <name type="scientific">Cupriavidus pinatubonensis (strain JMP 134 / LMG 1197)</name>
    <name type="common">Cupriavidus necator (strain JMP 134)</name>
    <dbReference type="NCBI Taxonomy" id="264198"/>
    <lineage>
        <taxon>Bacteria</taxon>
        <taxon>Pseudomonadati</taxon>
        <taxon>Pseudomonadota</taxon>
        <taxon>Betaproteobacteria</taxon>
        <taxon>Burkholderiales</taxon>
        <taxon>Burkholderiaceae</taxon>
        <taxon>Cupriavidus</taxon>
    </lineage>
</organism>
<sequence length="149" mass="16880">MIPLLDISACDVPNSRRRSVLHRYNLNLTELAAGREAEGFSRDKVMGWTKKFLCRSFSAYAGVANRQAMQQEFSWQKANYAATEKRKSQSNPRSFPYRQPRSAQFSRGFGTMVSPRGSRKPGKCQARRDIAAGRYLFIQRMPIVEGGAP</sequence>
<accession>Q46P48</accession>
<reference evidence="2" key="1">
    <citation type="submission" date="2005-08" db="EMBL/GenBank/DDBJ databases">
        <title>Complete sequence of chromosome 2 of Ralstonia eutropha JMP134.</title>
        <authorList>
            <person name="Copeland A."/>
            <person name="Lucas S."/>
            <person name="Lapidus A."/>
            <person name="Barry K."/>
            <person name="Detter J.C."/>
            <person name="Glavina T."/>
            <person name="Hammon N."/>
            <person name="Israni S."/>
            <person name="Pitluck S."/>
            <person name="Goltsman E."/>
            <person name="Martinez M."/>
            <person name="Schmutz J."/>
            <person name="Larimer F."/>
            <person name="Land M."/>
            <person name="Lykidis A."/>
            <person name="Richardson P."/>
        </authorList>
    </citation>
    <scope>NUCLEOTIDE SEQUENCE [LARGE SCALE GENOMIC DNA]</scope>
    <source>
        <strain evidence="2">JMP134</strain>
    </source>
</reference>
<gene>
    <name evidence="2" type="ordered locus">Reut_B5743</name>
</gene>
<protein>
    <submittedName>
        <fullName evidence="2">Uncharacterized protein</fullName>
    </submittedName>
</protein>
<dbReference type="AlphaFoldDB" id="Q46P48"/>
<evidence type="ECO:0000256" key="1">
    <source>
        <dbReference type="SAM" id="MobiDB-lite"/>
    </source>
</evidence>
<feature type="region of interest" description="Disordered" evidence="1">
    <location>
        <begin position="80"/>
        <end position="125"/>
    </location>
</feature>